<protein>
    <submittedName>
        <fullName evidence="9">Uncharacterized protein</fullName>
    </submittedName>
</protein>
<feature type="compositionally biased region" description="Acidic residues" evidence="6">
    <location>
        <begin position="427"/>
        <end position="437"/>
    </location>
</feature>
<feature type="compositionally biased region" description="Polar residues" evidence="6">
    <location>
        <begin position="932"/>
        <end position="946"/>
    </location>
</feature>
<feature type="compositionally biased region" description="Low complexity" evidence="6">
    <location>
        <begin position="309"/>
        <end position="319"/>
    </location>
</feature>
<accession>A0ABN9LI61</accession>
<dbReference type="SUPFAM" id="SSF109640">
    <property type="entry name" value="KRAB domain (Kruppel-associated box)"/>
    <property type="match status" value="1"/>
</dbReference>
<feature type="region of interest" description="Disordered" evidence="6">
    <location>
        <begin position="309"/>
        <end position="414"/>
    </location>
</feature>
<dbReference type="SUPFAM" id="SSF57716">
    <property type="entry name" value="Glucocorticoid receptor-like (DNA-binding domain)"/>
    <property type="match status" value="1"/>
</dbReference>
<feature type="domain" description="THAP-type" evidence="8">
    <location>
        <begin position="76"/>
        <end position="171"/>
    </location>
</feature>
<evidence type="ECO:0000313" key="9">
    <source>
        <dbReference type="EMBL" id="CAJ0942276.1"/>
    </source>
</evidence>
<organism evidence="9 10">
    <name type="scientific">Ranitomeya imitator</name>
    <name type="common">mimic poison frog</name>
    <dbReference type="NCBI Taxonomy" id="111125"/>
    <lineage>
        <taxon>Eukaryota</taxon>
        <taxon>Metazoa</taxon>
        <taxon>Chordata</taxon>
        <taxon>Craniata</taxon>
        <taxon>Vertebrata</taxon>
        <taxon>Euteleostomi</taxon>
        <taxon>Amphibia</taxon>
        <taxon>Batrachia</taxon>
        <taxon>Anura</taxon>
        <taxon>Neobatrachia</taxon>
        <taxon>Hyloidea</taxon>
        <taxon>Dendrobatidae</taxon>
        <taxon>Dendrobatinae</taxon>
        <taxon>Ranitomeya</taxon>
    </lineage>
</organism>
<evidence type="ECO:0000259" key="7">
    <source>
        <dbReference type="PROSITE" id="PS50805"/>
    </source>
</evidence>
<evidence type="ECO:0000256" key="4">
    <source>
        <dbReference type="ARBA" id="ARBA00023125"/>
    </source>
</evidence>
<keyword evidence="4 5" id="KW-0238">DNA-binding</keyword>
<dbReference type="PROSITE" id="PS50805">
    <property type="entry name" value="KRAB"/>
    <property type="match status" value="1"/>
</dbReference>
<dbReference type="SMART" id="SM00980">
    <property type="entry name" value="THAP"/>
    <property type="match status" value="1"/>
</dbReference>
<keyword evidence="10" id="KW-1185">Reference proteome</keyword>
<dbReference type="InterPro" id="IPR001909">
    <property type="entry name" value="KRAB"/>
</dbReference>
<dbReference type="Proteomes" id="UP001176940">
    <property type="component" value="Unassembled WGS sequence"/>
</dbReference>
<dbReference type="InterPro" id="IPR050169">
    <property type="entry name" value="Krueppel_C2H2_ZnF"/>
</dbReference>
<dbReference type="InterPro" id="IPR006612">
    <property type="entry name" value="THAP_Znf"/>
</dbReference>
<evidence type="ECO:0000256" key="3">
    <source>
        <dbReference type="ARBA" id="ARBA00022833"/>
    </source>
</evidence>
<feature type="compositionally biased region" description="Low complexity" evidence="6">
    <location>
        <begin position="578"/>
        <end position="592"/>
    </location>
</feature>
<dbReference type="PANTHER" id="PTHR23232:SF142">
    <property type="entry name" value="GASTRULA ZINC FINGER PROTEIN XLCGF57.1-LIKE-RELATED"/>
    <property type="match status" value="1"/>
</dbReference>
<sequence length="1022" mass="108610">MTGVVVLCSSAPPQDNISQQCCAVTCAALGAASSLLLLPVRPAVQRSGPGGHIPGAQTKGPSAGPRAEQHVRARSMMSRCLVRGCRNGSGRADVSVTFHPFPAEREAAERWATLCGVSGQNCSQLLKDLEQGSHGSYHLCSLHFEQEAFETNPDDKTQNLNLRPGAEPTILLSPVQTPKNNAQVNTSVPSTCGPQSEARPAAYPSCSCARPNAQTSHTVQAADCGGSADVRCSAPHGPQESHCSTGTTVVSPQPGVSQIVLNFREGAKSLTLDNVSTESAPHGRGGCPCQQRVVKQVVLILLDRPHESAACSSSSSQESPLTISASTQTEGKSKPSAPVHTARPVHVSTQTSAGTAESPEPMEGAPTTSEVSCSLREQICPASDPAPSVPDTPTLPPCPERSTQDDVSGEEAGMDYLPPILDELQEASESQDQEDGSNVDSQIADDQTPKHLRKCEPRPETPSQPPVSPHSRRTCRPFCIDPSINQCVGDLLEQCTVPLPPCVSAASSSSRCPCLSAHHRVKQIVVNFVEPESAAVNEDVPAPCTSRDLSPPVVTSRQHQETQTRDWFLLPQRAQENPKSLSPRPPKSRSCPPVLSTCAAPICQEGEMGPVYPQDIGARLENKVTFEDVAIYFSKEEWELLGSEDKNVYREVMSDNFQFLISLGNLQEKPDLVLQIENQEENLWVNLGSPRRICLHEEDPPCLLDLDMDGVCALVKDNGDTSPCTGRESAESSSHLGALMRLVNEIPGFLLGSSVTDGSSSPACSTEDPGSSRPLLEVKTEDHTPACSPASSHAPVSETPEVLSGLGVHKRVEQSNGKIVTKAEKTEVAVSPSSRHSAPVTHLPMSPSFIKSDPCSSTEARLRIKQEEFPTACSPAHPLTGPQRQIFPVKPNISHFPKIPLYSPGPRDCVIPDHVRRPGGSGGGTLLSRSTAASPRNPSASPNHGANCTGLGELKIKIKQEDSGSDRDLSESPIYGRKAHHPPGSTSTEREHWHVAASPLRSPSVFGLALIGSSSAALSAGV</sequence>
<dbReference type="Pfam" id="PF01352">
    <property type="entry name" value="KRAB"/>
    <property type="match status" value="1"/>
</dbReference>
<name>A0ABN9LI61_9NEOB</name>
<evidence type="ECO:0000256" key="2">
    <source>
        <dbReference type="ARBA" id="ARBA00022771"/>
    </source>
</evidence>
<dbReference type="Pfam" id="PF05485">
    <property type="entry name" value="THAP"/>
    <property type="match status" value="1"/>
</dbReference>
<feature type="region of interest" description="Disordered" evidence="6">
    <location>
        <begin position="910"/>
        <end position="992"/>
    </location>
</feature>
<dbReference type="EMBL" id="CAUEEQ010019902">
    <property type="protein sequence ID" value="CAJ0942276.1"/>
    <property type="molecule type" value="Genomic_DNA"/>
</dbReference>
<feature type="compositionally biased region" description="Pro residues" evidence="6">
    <location>
        <begin position="387"/>
        <end position="399"/>
    </location>
</feature>
<keyword evidence="1" id="KW-0479">Metal-binding</keyword>
<evidence type="ECO:0000256" key="1">
    <source>
        <dbReference type="ARBA" id="ARBA00022723"/>
    </source>
</evidence>
<dbReference type="InterPro" id="IPR036051">
    <property type="entry name" value="KRAB_dom_sf"/>
</dbReference>
<dbReference type="CDD" id="cd07765">
    <property type="entry name" value="KRAB_A-box"/>
    <property type="match status" value="1"/>
</dbReference>
<proteinExistence type="predicted"/>
<feature type="region of interest" description="Disordered" evidence="6">
    <location>
        <begin position="427"/>
        <end position="472"/>
    </location>
</feature>
<dbReference type="SMART" id="SM00692">
    <property type="entry name" value="DM3"/>
    <property type="match status" value="1"/>
</dbReference>
<dbReference type="PROSITE" id="PS50950">
    <property type="entry name" value="ZF_THAP"/>
    <property type="match status" value="1"/>
</dbReference>
<keyword evidence="3" id="KW-0862">Zinc</keyword>
<gene>
    <name evidence="9" type="ORF">RIMI_LOCUS9540648</name>
</gene>
<feature type="compositionally biased region" description="Polar residues" evidence="6">
    <location>
        <begin position="320"/>
        <end position="330"/>
    </location>
</feature>
<evidence type="ECO:0000313" key="10">
    <source>
        <dbReference type="Proteomes" id="UP001176940"/>
    </source>
</evidence>
<reference evidence="9" key="1">
    <citation type="submission" date="2023-07" db="EMBL/GenBank/DDBJ databases">
        <authorList>
            <person name="Stuckert A."/>
        </authorList>
    </citation>
    <scope>NUCLEOTIDE SEQUENCE</scope>
</reference>
<dbReference type="SMART" id="SM00349">
    <property type="entry name" value="KRAB"/>
    <property type="match status" value="1"/>
</dbReference>
<dbReference type="Gene3D" id="6.10.140.140">
    <property type="match status" value="1"/>
</dbReference>
<feature type="region of interest" description="Disordered" evidence="6">
    <location>
        <begin position="539"/>
        <end position="592"/>
    </location>
</feature>
<evidence type="ECO:0000259" key="8">
    <source>
        <dbReference type="PROSITE" id="PS50950"/>
    </source>
</evidence>
<feature type="compositionally biased region" description="Basic and acidic residues" evidence="6">
    <location>
        <begin position="954"/>
        <end position="970"/>
    </location>
</feature>
<feature type="domain" description="KRAB" evidence="7">
    <location>
        <begin position="624"/>
        <end position="695"/>
    </location>
</feature>
<keyword evidence="2 5" id="KW-0863">Zinc-finger</keyword>
<comment type="caution">
    <text evidence="9">The sequence shown here is derived from an EMBL/GenBank/DDBJ whole genome shotgun (WGS) entry which is preliminary data.</text>
</comment>
<evidence type="ECO:0000256" key="5">
    <source>
        <dbReference type="PROSITE-ProRule" id="PRU00309"/>
    </source>
</evidence>
<dbReference type="PANTHER" id="PTHR23232">
    <property type="entry name" value="KRAB DOMAIN C2H2 ZINC FINGER"/>
    <property type="match status" value="1"/>
</dbReference>
<feature type="region of interest" description="Disordered" evidence="6">
    <location>
        <begin position="47"/>
        <end position="66"/>
    </location>
</feature>
<evidence type="ECO:0000256" key="6">
    <source>
        <dbReference type="SAM" id="MobiDB-lite"/>
    </source>
</evidence>